<dbReference type="NCBIfam" id="TIGR02937">
    <property type="entry name" value="sigma70-ECF"/>
    <property type="match status" value="1"/>
</dbReference>
<evidence type="ECO:0000256" key="3">
    <source>
        <dbReference type="ARBA" id="ARBA00023082"/>
    </source>
</evidence>
<dbReference type="CDD" id="cd06171">
    <property type="entry name" value="Sigma70_r4"/>
    <property type="match status" value="1"/>
</dbReference>
<evidence type="ECO:0000256" key="4">
    <source>
        <dbReference type="ARBA" id="ARBA00023163"/>
    </source>
</evidence>
<evidence type="ECO:0000313" key="7">
    <source>
        <dbReference type="EMBL" id="BAL88126.1"/>
    </source>
</evidence>
<dbReference type="InterPro" id="IPR013325">
    <property type="entry name" value="RNA_pol_sigma_r2"/>
</dbReference>
<evidence type="ECO:0000256" key="2">
    <source>
        <dbReference type="ARBA" id="ARBA00023015"/>
    </source>
</evidence>
<sequence length="225" mass="24913">MPGLRITVGSVCGRKGENLMAERGTSRRAEHLMPVTDPEPASPSMADELLRAVGRGDEQAFGRLYDLVAPRVYGLIRRVLRDPALAEEVTQEVLVEVWRSAARFDAAHGSASAWVFTIAHRRAVDRVRAEQSAADRTIRVGASSLDTPYDVVADEVSGRLERQQVRHCLDTLTELQREVVTLAYYQGYAYPQVAELLKTPLGTVKTRMRDGLIRLRDCLGVEVAA</sequence>
<accession>I0H539</accession>
<protein>
    <submittedName>
        <fullName evidence="7">Putative RNA polymerase ECF-subfamily sigma factor</fullName>
    </submittedName>
</protein>
<keyword evidence="2" id="KW-0805">Transcription regulation</keyword>
<dbReference type="AlphaFoldDB" id="I0H539"/>
<organism evidence="7 8">
    <name type="scientific">Actinoplanes missouriensis (strain ATCC 14538 / DSM 43046 / CBS 188.64 / JCM 3121 / NBRC 102363 / NCIMB 12654 / NRRL B-3342 / UNCC 431)</name>
    <dbReference type="NCBI Taxonomy" id="512565"/>
    <lineage>
        <taxon>Bacteria</taxon>
        <taxon>Bacillati</taxon>
        <taxon>Actinomycetota</taxon>
        <taxon>Actinomycetes</taxon>
        <taxon>Micromonosporales</taxon>
        <taxon>Micromonosporaceae</taxon>
        <taxon>Actinoplanes</taxon>
    </lineage>
</organism>
<dbReference type="HOGENOM" id="CLU_047691_9_3_11"/>
<dbReference type="STRING" id="512565.AMIS_29060"/>
<dbReference type="InterPro" id="IPR014284">
    <property type="entry name" value="RNA_pol_sigma-70_dom"/>
</dbReference>
<gene>
    <name evidence="7" type="ordered locus">AMIS_29060</name>
</gene>
<dbReference type="Gene3D" id="1.10.10.10">
    <property type="entry name" value="Winged helix-like DNA-binding domain superfamily/Winged helix DNA-binding domain"/>
    <property type="match status" value="1"/>
</dbReference>
<keyword evidence="8" id="KW-1185">Reference proteome</keyword>
<evidence type="ECO:0000259" key="5">
    <source>
        <dbReference type="Pfam" id="PF04542"/>
    </source>
</evidence>
<dbReference type="Pfam" id="PF04542">
    <property type="entry name" value="Sigma70_r2"/>
    <property type="match status" value="1"/>
</dbReference>
<name>I0H539_ACTM4</name>
<dbReference type="InterPro" id="IPR039425">
    <property type="entry name" value="RNA_pol_sigma-70-like"/>
</dbReference>
<evidence type="ECO:0000256" key="1">
    <source>
        <dbReference type="ARBA" id="ARBA00010641"/>
    </source>
</evidence>
<dbReference type="GO" id="GO:0006352">
    <property type="term" value="P:DNA-templated transcription initiation"/>
    <property type="evidence" value="ECO:0007669"/>
    <property type="project" value="InterPro"/>
</dbReference>
<dbReference type="InterPro" id="IPR013249">
    <property type="entry name" value="RNA_pol_sigma70_r4_t2"/>
</dbReference>
<evidence type="ECO:0000313" key="8">
    <source>
        <dbReference type="Proteomes" id="UP000007882"/>
    </source>
</evidence>
<feature type="domain" description="RNA polymerase sigma factor 70 region 4 type 2" evidence="6">
    <location>
        <begin position="162"/>
        <end position="215"/>
    </location>
</feature>
<dbReference type="eggNOG" id="COG1595">
    <property type="taxonomic scope" value="Bacteria"/>
</dbReference>
<dbReference type="InterPro" id="IPR007627">
    <property type="entry name" value="RNA_pol_sigma70_r2"/>
</dbReference>
<dbReference type="NCBIfam" id="NF007228">
    <property type="entry name" value="PRK09646.1"/>
    <property type="match status" value="1"/>
</dbReference>
<dbReference type="SUPFAM" id="SSF88659">
    <property type="entry name" value="Sigma3 and sigma4 domains of RNA polymerase sigma factors"/>
    <property type="match status" value="1"/>
</dbReference>
<dbReference type="Proteomes" id="UP000007882">
    <property type="component" value="Chromosome"/>
</dbReference>
<dbReference type="PATRIC" id="fig|512565.3.peg.2908"/>
<dbReference type="PANTHER" id="PTHR43133:SF66">
    <property type="entry name" value="ECF RNA POLYMERASE SIGMA FACTOR SIGK"/>
    <property type="match status" value="1"/>
</dbReference>
<dbReference type="Pfam" id="PF08281">
    <property type="entry name" value="Sigma70_r4_2"/>
    <property type="match status" value="1"/>
</dbReference>
<dbReference type="EMBL" id="AP012319">
    <property type="protein sequence ID" value="BAL88126.1"/>
    <property type="molecule type" value="Genomic_DNA"/>
</dbReference>
<dbReference type="InterPro" id="IPR013324">
    <property type="entry name" value="RNA_pol_sigma_r3/r4-like"/>
</dbReference>
<dbReference type="InterPro" id="IPR036388">
    <property type="entry name" value="WH-like_DNA-bd_sf"/>
</dbReference>
<feature type="domain" description="RNA polymerase sigma-70 region 2" evidence="5">
    <location>
        <begin position="64"/>
        <end position="131"/>
    </location>
</feature>
<dbReference type="Gene3D" id="1.10.1740.10">
    <property type="match status" value="1"/>
</dbReference>
<comment type="similarity">
    <text evidence="1">Belongs to the sigma-70 factor family. ECF subfamily.</text>
</comment>
<keyword evidence="3" id="KW-0731">Sigma factor</keyword>
<dbReference type="GO" id="GO:0003677">
    <property type="term" value="F:DNA binding"/>
    <property type="evidence" value="ECO:0007669"/>
    <property type="project" value="InterPro"/>
</dbReference>
<dbReference type="SUPFAM" id="SSF88946">
    <property type="entry name" value="Sigma2 domain of RNA polymerase sigma factors"/>
    <property type="match status" value="1"/>
</dbReference>
<dbReference type="GO" id="GO:0016987">
    <property type="term" value="F:sigma factor activity"/>
    <property type="evidence" value="ECO:0007669"/>
    <property type="project" value="UniProtKB-KW"/>
</dbReference>
<proteinExistence type="inferred from homology"/>
<dbReference type="KEGG" id="ams:AMIS_29060"/>
<keyword evidence="4" id="KW-0804">Transcription</keyword>
<dbReference type="PANTHER" id="PTHR43133">
    <property type="entry name" value="RNA POLYMERASE ECF-TYPE SIGMA FACTO"/>
    <property type="match status" value="1"/>
</dbReference>
<evidence type="ECO:0000259" key="6">
    <source>
        <dbReference type="Pfam" id="PF08281"/>
    </source>
</evidence>
<reference evidence="7 8" key="1">
    <citation type="submission" date="2012-02" db="EMBL/GenBank/DDBJ databases">
        <title>Complete genome sequence of Actinoplanes missouriensis 431 (= NBRC 102363).</title>
        <authorList>
            <person name="Ohnishi Y."/>
            <person name="Ishikawa J."/>
            <person name="Sekine M."/>
            <person name="Hosoyama A."/>
            <person name="Harada T."/>
            <person name="Narita H."/>
            <person name="Hata T."/>
            <person name="Konno Y."/>
            <person name="Tutikane K."/>
            <person name="Fujita N."/>
            <person name="Horinouchi S."/>
            <person name="Hayakawa M."/>
        </authorList>
    </citation>
    <scope>NUCLEOTIDE SEQUENCE [LARGE SCALE GENOMIC DNA]</scope>
    <source>
        <strain evidence="8">ATCC 14538 / DSM 43046 / CBS 188.64 / JCM 3121 / NBRC 102363 / NCIMB 12654 / NRRL B-3342 / UNCC 431</strain>
    </source>
</reference>